<sequence length="178" mass="19827">MAGLPPEYFNPGELAVLLHLFESVSPRVVIEFGVNAGRTPAAVLRNLPTVSRYVGVDVLPGYRTLMPVQRNEVPKQPGTLVKDDPRFELVLRERGSFDLAAADLPSADAIFIDADHSREGVMNDYRLARTLVRPGGIIVFHDDNCRREVQVTETLNELCAAGAQIIHVHDTWISYERH</sequence>
<dbReference type="EMBL" id="MJMN01000013">
    <property type="protein sequence ID" value="OMG88001.1"/>
    <property type="molecule type" value="Genomic_DNA"/>
</dbReference>
<dbReference type="CDD" id="cd02440">
    <property type="entry name" value="AdoMet_MTases"/>
    <property type="match status" value="1"/>
</dbReference>
<accession>A0A1R1JUJ0</accession>
<evidence type="ECO:0008006" key="3">
    <source>
        <dbReference type="Google" id="ProtNLM"/>
    </source>
</evidence>
<dbReference type="Pfam" id="PF13578">
    <property type="entry name" value="Methyltransf_24"/>
    <property type="match status" value="1"/>
</dbReference>
<evidence type="ECO:0000313" key="1">
    <source>
        <dbReference type="EMBL" id="OMG88001.1"/>
    </source>
</evidence>
<dbReference type="Proteomes" id="UP000187251">
    <property type="component" value="Unassembled WGS sequence"/>
</dbReference>
<proteinExistence type="predicted"/>
<dbReference type="AlphaFoldDB" id="A0A1R1JUJ0"/>
<evidence type="ECO:0000313" key="2">
    <source>
        <dbReference type="Proteomes" id="UP000187251"/>
    </source>
</evidence>
<name>A0A1R1JUJ0_ALCXX</name>
<dbReference type="SUPFAM" id="SSF53335">
    <property type="entry name" value="S-adenosyl-L-methionine-dependent methyltransferases"/>
    <property type="match status" value="1"/>
</dbReference>
<gene>
    <name evidence="1" type="ORF">BIZ92_10415</name>
</gene>
<comment type="caution">
    <text evidence="1">The sequence shown here is derived from an EMBL/GenBank/DDBJ whole genome shotgun (WGS) entry which is preliminary data.</text>
</comment>
<protein>
    <recommendedName>
        <fullName evidence="3">Class I SAM-dependent methyltransferase</fullName>
    </recommendedName>
</protein>
<reference evidence="1 2" key="1">
    <citation type="submission" date="2016-09" db="EMBL/GenBank/DDBJ databases">
        <title>Phylogenomics of Achromobacter.</title>
        <authorList>
            <person name="Jeukens J."/>
            <person name="Freschi L."/>
            <person name="Vincent A.T."/>
            <person name="Emond-Rheault J.-G."/>
            <person name="Kukavica-Ibrulj I."/>
            <person name="Charette S.J."/>
            <person name="Levesque R.C."/>
        </authorList>
    </citation>
    <scope>NUCLEOTIDE SEQUENCE [LARGE SCALE GENOMIC DNA]</scope>
    <source>
        <strain evidence="1 2">AUS488</strain>
    </source>
</reference>
<dbReference type="Gene3D" id="3.40.50.150">
    <property type="entry name" value="Vaccinia Virus protein VP39"/>
    <property type="match status" value="1"/>
</dbReference>
<organism evidence="1 2">
    <name type="scientific">Alcaligenes xylosoxydans xylosoxydans</name>
    <name type="common">Achromobacter xylosoxidans</name>
    <dbReference type="NCBI Taxonomy" id="85698"/>
    <lineage>
        <taxon>Bacteria</taxon>
        <taxon>Pseudomonadati</taxon>
        <taxon>Pseudomonadota</taxon>
        <taxon>Betaproteobacteria</taxon>
        <taxon>Burkholderiales</taxon>
        <taxon>Alcaligenaceae</taxon>
        <taxon>Achromobacter</taxon>
    </lineage>
</organism>
<dbReference type="InterPro" id="IPR029063">
    <property type="entry name" value="SAM-dependent_MTases_sf"/>
</dbReference>